<dbReference type="AlphaFoldDB" id="G8RLM5"/>
<sequence>MKYPTCTQQGMSGYEDRALLAGAVVSCNGHYAFGLADLTDADPTRRSSSIRCCG</sequence>
<name>G8RLM5_MYCRN</name>
<evidence type="ECO:0000313" key="1">
    <source>
        <dbReference type="EMBL" id="AEV73657.1"/>
    </source>
</evidence>
<proteinExistence type="predicted"/>
<dbReference type="STRING" id="710685.MycrhN_3123"/>
<protein>
    <submittedName>
        <fullName evidence="1">Uncharacterized protein</fullName>
    </submittedName>
</protein>
<reference evidence="1 2" key="1">
    <citation type="submission" date="2011-12" db="EMBL/GenBank/DDBJ databases">
        <title>Complete sequence of Mycobacterium rhodesiae NBB3.</title>
        <authorList>
            <consortium name="US DOE Joint Genome Institute"/>
            <person name="Lucas S."/>
            <person name="Han J."/>
            <person name="Lapidus A."/>
            <person name="Cheng J.-F."/>
            <person name="Goodwin L."/>
            <person name="Pitluck S."/>
            <person name="Peters L."/>
            <person name="Mikhailova N."/>
            <person name="Gu W."/>
            <person name="Detter J.C."/>
            <person name="Han C."/>
            <person name="Tapia R."/>
            <person name="Land M."/>
            <person name="Hauser L."/>
            <person name="Kyrpides N."/>
            <person name="Ivanova N."/>
            <person name="Pagani I."/>
            <person name="Mattes T."/>
            <person name="Holmes A."/>
            <person name="Rutledge P."/>
            <person name="Paulsen I."/>
            <person name="Coleman N."/>
            <person name="Woyke T."/>
        </authorList>
    </citation>
    <scope>NUCLEOTIDE SEQUENCE [LARGE SCALE GENOMIC DNA]</scope>
    <source>
        <strain evidence="1 2">NBB3</strain>
    </source>
</reference>
<organism evidence="1 2">
    <name type="scientific">Mycolicibacterium rhodesiae (strain NBB3)</name>
    <name type="common">Mycobacterium rhodesiae</name>
    <dbReference type="NCBI Taxonomy" id="710685"/>
    <lineage>
        <taxon>Bacteria</taxon>
        <taxon>Bacillati</taxon>
        <taxon>Actinomycetota</taxon>
        <taxon>Actinomycetes</taxon>
        <taxon>Mycobacteriales</taxon>
        <taxon>Mycobacteriaceae</taxon>
        <taxon>Mycolicibacterium</taxon>
    </lineage>
</organism>
<dbReference type="KEGG" id="mrh:MycrhN_3123"/>
<gene>
    <name evidence="1" type="ordered locus">MycrhN_3123</name>
</gene>
<keyword evidence="2" id="KW-1185">Reference proteome</keyword>
<dbReference type="HOGENOM" id="CLU_3045595_0_0_11"/>
<accession>G8RLM5</accession>
<evidence type="ECO:0000313" key="2">
    <source>
        <dbReference type="Proteomes" id="UP000005442"/>
    </source>
</evidence>
<dbReference type="Proteomes" id="UP000005442">
    <property type="component" value="Chromosome"/>
</dbReference>
<dbReference type="EMBL" id="CP003169">
    <property type="protein sequence ID" value="AEV73657.1"/>
    <property type="molecule type" value="Genomic_DNA"/>
</dbReference>